<name>A0A819RIQ7_9BILA</name>
<comment type="caution">
    <text evidence="4">The sequence shown here is derived from an EMBL/GenBank/DDBJ whole genome shotgun (WGS) entry which is preliminary data.</text>
</comment>
<dbReference type="Proteomes" id="UP000663874">
    <property type="component" value="Unassembled WGS sequence"/>
</dbReference>
<dbReference type="InterPro" id="IPR008630">
    <property type="entry name" value="Glyco_trans_34"/>
</dbReference>
<keyword evidence="1" id="KW-0328">Glycosyltransferase</keyword>
<keyword evidence="3" id="KW-0812">Transmembrane</keyword>
<evidence type="ECO:0000313" key="4">
    <source>
        <dbReference type="EMBL" id="CAF4045419.1"/>
    </source>
</evidence>
<dbReference type="AlphaFoldDB" id="A0A819RIQ7"/>
<keyword evidence="3" id="KW-1133">Transmembrane helix</keyword>
<feature type="transmembrane region" description="Helical" evidence="3">
    <location>
        <begin position="6"/>
        <end position="23"/>
    </location>
</feature>
<evidence type="ECO:0000256" key="1">
    <source>
        <dbReference type="ARBA" id="ARBA00022676"/>
    </source>
</evidence>
<keyword evidence="3" id="KW-0472">Membrane</keyword>
<evidence type="ECO:0000256" key="2">
    <source>
        <dbReference type="ARBA" id="ARBA00022679"/>
    </source>
</evidence>
<dbReference type="EMBL" id="CAJOBE010007769">
    <property type="protein sequence ID" value="CAF4045419.1"/>
    <property type="molecule type" value="Genomic_DNA"/>
</dbReference>
<evidence type="ECO:0000256" key="3">
    <source>
        <dbReference type="SAM" id="Phobius"/>
    </source>
</evidence>
<dbReference type="PANTHER" id="PTHR31311:SF44">
    <property type="entry name" value="GLYCOSYLTRANSFERASE 2-RELATED"/>
    <property type="match status" value="1"/>
</dbReference>
<reference evidence="4" key="1">
    <citation type="submission" date="2021-02" db="EMBL/GenBank/DDBJ databases">
        <authorList>
            <person name="Nowell W R."/>
        </authorList>
    </citation>
    <scope>NUCLEOTIDE SEQUENCE</scope>
</reference>
<keyword evidence="2" id="KW-0808">Transferase</keyword>
<gene>
    <name evidence="4" type="ORF">FNK824_LOCUS28418</name>
</gene>
<dbReference type="GO" id="GO:0016020">
    <property type="term" value="C:membrane"/>
    <property type="evidence" value="ECO:0007669"/>
    <property type="project" value="InterPro"/>
</dbReference>
<dbReference type="GO" id="GO:0016757">
    <property type="term" value="F:glycosyltransferase activity"/>
    <property type="evidence" value="ECO:0007669"/>
    <property type="project" value="UniProtKB-KW"/>
</dbReference>
<sequence length="310" mass="35283">MQRYILIFAVIIVMIFFGIHTTNRMEIGKIKKETIEKEEIKKEEITKEKILLVTAIPPAPCKNPGGDFVNIQSIKNKLTYCQIKSFSFHLNTVKVDPLLTGPWNKLALVHYILEHNLDYDWIICPFTPSLIPSIPVSIVAEPLLHKIARQVEGIHHEQGIQQVQNVPALQDIQHVSCSPQVQGALSLSHPQQISITTDSTRYAQTRYPFPSIIIRFKAGKVTSNQIKEALTAHYQNHWSITFSNENYTFPSSSSIPPQLSLLKNKFNNDIKLVKLELSSSILREELLIKRKITVGHIVYDIDQYLTPANI</sequence>
<accession>A0A819RIQ7</accession>
<proteinExistence type="predicted"/>
<organism evidence="4 5">
    <name type="scientific">Rotaria sordida</name>
    <dbReference type="NCBI Taxonomy" id="392033"/>
    <lineage>
        <taxon>Eukaryota</taxon>
        <taxon>Metazoa</taxon>
        <taxon>Spiralia</taxon>
        <taxon>Gnathifera</taxon>
        <taxon>Rotifera</taxon>
        <taxon>Eurotatoria</taxon>
        <taxon>Bdelloidea</taxon>
        <taxon>Philodinida</taxon>
        <taxon>Philodinidae</taxon>
        <taxon>Rotaria</taxon>
    </lineage>
</organism>
<dbReference type="PANTHER" id="PTHR31311">
    <property type="entry name" value="XYLOGLUCAN 6-XYLOSYLTRANSFERASE 5-RELATED-RELATED"/>
    <property type="match status" value="1"/>
</dbReference>
<protein>
    <submittedName>
        <fullName evidence="4">Uncharacterized protein</fullName>
    </submittedName>
</protein>
<evidence type="ECO:0000313" key="5">
    <source>
        <dbReference type="Proteomes" id="UP000663874"/>
    </source>
</evidence>